<dbReference type="InterPro" id="IPR013545">
    <property type="entry name" value="T2SS_protein-GspG_C"/>
</dbReference>
<dbReference type="Pfam" id="PF08334">
    <property type="entry name" value="T2SSG"/>
    <property type="match status" value="1"/>
</dbReference>
<evidence type="ECO:0000256" key="2">
    <source>
        <dbReference type="SAM" id="Phobius"/>
    </source>
</evidence>
<keyword evidence="2" id="KW-0472">Membrane</keyword>
<protein>
    <submittedName>
        <fullName evidence="4">Type II secretion system protein GspG</fullName>
    </submittedName>
</protein>
<dbReference type="OrthoDB" id="9795612at2"/>
<gene>
    <name evidence="4" type="ORF">D7V88_14520</name>
</gene>
<sequence>MRGRTRGCFSTAAHGFPRGRTGDTRRWRGQTLIELMVIFGILSLLTGAVVLTVRMIMDHHHGKQRRVALDFKALDEALRLHVEKAGRLPDPDTGLGTLVEQGLLARLPQDPWGHDYRYLLLGEDEAVIVSLGADGAPGGSGDDRDLSSRDLDAESAR</sequence>
<dbReference type="InterPro" id="IPR045584">
    <property type="entry name" value="Pilin-like"/>
</dbReference>
<keyword evidence="2" id="KW-0812">Transmembrane</keyword>
<evidence type="ECO:0000256" key="1">
    <source>
        <dbReference type="SAM" id="MobiDB-lite"/>
    </source>
</evidence>
<dbReference type="EMBL" id="RAVZ01000083">
    <property type="protein sequence ID" value="RKG88337.1"/>
    <property type="molecule type" value="Genomic_DNA"/>
</dbReference>
<feature type="transmembrane region" description="Helical" evidence="2">
    <location>
        <begin position="35"/>
        <end position="56"/>
    </location>
</feature>
<dbReference type="Pfam" id="PF07963">
    <property type="entry name" value="N_methyl"/>
    <property type="match status" value="1"/>
</dbReference>
<organism evidence="4 5">
    <name type="scientific">Corallococcus terminator</name>
    <dbReference type="NCBI Taxonomy" id="2316733"/>
    <lineage>
        <taxon>Bacteria</taxon>
        <taxon>Pseudomonadati</taxon>
        <taxon>Myxococcota</taxon>
        <taxon>Myxococcia</taxon>
        <taxon>Myxococcales</taxon>
        <taxon>Cystobacterineae</taxon>
        <taxon>Myxococcaceae</taxon>
        <taxon>Corallococcus</taxon>
    </lineage>
</organism>
<proteinExistence type="predicted"/>
<evidence type="ECO:0000313" key="4">
    <source>
        <dbReference type="EMBL" id="RKG88337.1"/>
    </source>
</evidence>
<feature type="region of interest" description="Disordered" evidence="1">
    <location>
        <begin position="132"/>
        <end position="157"/>
    </location>
</feature>
<evidence type="ECO:0000313" key="5">
    <source>
        <dbReference type="Proteomes" id="UP000268094"/>
    </source>
</evidence>
<feature type="domain" description="Type II secretion system protein GspG C-terminal" evidence="3">
    <location>
        <begin position="57"/>
        <end position="148"/>
    </location>
</feature>
<keyword evidence="5" id="KW-1185">Reference proteome</keyword>
<dbReference type="Proteomes" id="UP000268094">
    <property type="component" value="Unassembled WGS sequence"/>
</dbReference>
<feature type="region of interest" description="Disordered" evidence="1">
    <location>
        <begin position="1"/>
        <end position="22"/>
    </location>
</feature>
<reference evidence="5" key="1">
    <citation type="submission" date="2018-09" db="EMBL/GenBank/DDBJ databases">
        <authorList>
            <person name="Livingstone P.G."/>
            <person name="Whitworth D.E."/>
        </authorList>
    </citation>
    <scope>NUCLEOTIDE SEQUENCE [LARGE SCALE GENOMIC DNA]</scope>
    <source>
        <strain evidence="5">CA054A</strain>
    </source>
</reference>
<dbReference type="SUPFAM" id="SSF54523">
    <property type="entry name" value="Pili subunits"/>
    <property type="match status" value="1"/>
</dbReference>
<feature type="compositionally biased region" description="Basic and acidic residues" evidence="1">
    <location>
        <begin position="141"/>
        <end position="157"/>
    </location>
</feature>
<evidence type="ECO:0000259" key="3">
    <source>
        <dbReference type="Pfam" id="PF08334"/>
    </source>
</evidence>
<dbReference type="Gene3D" id="3.30.700.10">
    <property type="entry name" value="Glycoprotein, Type 4 Pilin"/>
    <property type="match status" value="1"/>
</dbReference>
<name>A0A3A8IXZ5_9BACT</name>
<comment type="caution">
    <text evidence="4">The sequence shown here is derived from an EMBL/GenBank/DDBJ whole genome shotgun (WGS) entry which is preliminary data.</text>
</comment>
<dbReference type="InterPro" id="IPR012902">
    <property type="entry name" value="N_methyl_site"/>
</dbReference>
<keyword evidence="2" id="KW-1133">Transmembrane helix</keyword>
<accession>A0A3A8IXZ5</accession>
<dbReference type="AlphaFoldDB" id="A0A3A8IXZ5"/>
<dbReference type="RefSeq" id="WP_120541234.1">
    <property type="nucleotide sequence ID" value="NZ_RAVZ01000083.1"/>
</dbReference>